<dbReference type="Pfam" id="PF00455">
    <property type="entry name" value="DeoRC"/>
    <property type="match status" value="1"/>
</dbReference>
<keyword evidence="7" id="KW-1185">Reference proteome</keyword>
<proteinExistence type="predicted"/>
<sequence length="268" mass="28259">MMAHGKGHDPEQSLPLRQREILALIRDRGFVTIEALADHFAVSDQTIRRDIIRLDGVGLLQRFHGGAGVRDQSVRLGYVEKQAIAPQGKERIAAAVAALVPEGASVFLDVGTTAEAVARALRGKRRLHVFTNSLSAGSLLAGRPGIDVFVTGGVVHGADGSLVGDAVIATLERCRLDLAVIGISGFDEDGAPMDFDMQKIGIKRVAMAAARRSVAVADAGKFARSAIVRIAPASDFGLLVTDSPPPAALGRAFEMARLAVQIADGEER</sequence>
<comment type="caution">
    <text evidence="6">The sequence shown here is derived from an EMBL/GenBank/DDBJ whole genome shotgun (WGS) entry which is preliminary data.</text>
</comment>
<dbReference type="Pfam" id="PF08220">
    <property type="entry name" value="HTH_DeoR"/>
    <property type="match status" value="1"/>
</dbReference>
<keyword evidence="2" id="KW-0805">Transcription regulation</keyword>
<dbReference type="GO" id="GO:0003700">
    <property type="term" value="F:DNA-binding transcription factor activity"/>
    <property type="evidence" value="ECO:0007669"/>
    <property type="project" value="InterPro"/>
</dbReference>
<dbReference type="Gene3D" id="1.10.10.10">
    <property type="entry name" value="Winged helix-like DNA-binding domain superfamily/Winged helix DNA-binding domain"/>
    <property type="match status" value="1"/>
</dbReference>
<dbReference type="Gene3D" id="3.30.750.70">
    <property type="entry name" value="4-hydroxybutyrate coenzyme like domains"/>
    <property type="match status" value="1"/>
</dbReference>
<keyword evidence="3" id="KW-0238">DNA-binding</keyword>
<dbReference type="InterPro" id="IPR036388">
    <property type="entry name" value="WH-like_DNA-bd_sf"/>
</dbReference>
<dbReference type="SMART" id="SM01134">
    <property type="entry name" value="DeoRC"/>
    <property type="match status" value="1"/>
</dbReference>
<evidence type="ECO:0000256" key="4">
    <source>
        <dbReference type="ARBA" id="ARBA00023163"/>
    </source>
</evidence>
<keyword evidence="4" id="KW-0804">Transcription</keyword>
<dbReference type="EMBL" id="PDKW01000040">
    <property type="protein sequence ID" value="PGH57550.1"/>
    <property type="molecule type" value="Genomic_DNA"/>
</dbReference>
<dbReference type="PROSITE" id="PS00894">
    <property type="entry name" value="HTH_DEOR_1"/>
    <property type="match status" value="1"/>
</dbReference>
<dbReference type="PANTHER" id="PTHR30363">
    <property type="entry name" value="HTH-TYPE TRANSCRIPTIONAL REGULATOR SRLR-RELATED"/>
    <property type="match status" value="1"/>
</dbReference>
<accession>A0A2B8BIG5</accession>
<dbReference type="InterPro" id="IPR036390">
    <property type="entry name" value="WH_DNA-bd_sf"/>
</dbReference>
<evidence type="ECO:0000313" key="6">
    <source>
        <dbReference type="EMBL" id="PGH57550.1"/>
    </source>
</evidence>
<dbReference type="InterPro" id="IPR014036">
    <property type="entry name" value="DeoR-like_C"/>
</dbReference>
<name>A0A2B8BIG5_9PROT</name>
<dbReference type="SMART" id="SM00420">
    <property type="entry name" value="HTH_DEOR"/>
    <property type="match status" value="1"/>
</dbReference>
<evidence type="ECO:0000256" key="1">
    <source>
        <dbReference type="ARBA" id="ARBA00022491"/>
    </source>
</evidence>
<dbReference type="RefSeq" id="WP_098736625.1">
    <property type="nucleotide sequence ID" value="NZ_PDKW01000040.1"/>
</dbReference>
<dbReference type="AlphaFoldDB" id="A0A2B8BIG5"/>
<dbReference type="PROSITE" id="PS51000">
    <property type="entry name" value="HTH_DEOR_2"/>
    <property type="match status" value="1"/>
</dbReference>
<dbReference type="SUPFAM" id="SSF46785">
    <property type="entry name" value="Winged helix' DNA-binding domain"/>
    <property type="match status" value="1"/>
</dbReference>
<dbReference type="OrthoDB" id="9814815at2"/>
<evidence type="ECO:0000256" key="2">
    <source>
        <dbReference type="ARBA" id="ARBA00023015"/>
    </source>
</evidence>
<dbReference type="PRINTS" id="PR00037">
    <property type="entry name" value="HTHLACR"/>
</dbReference>
<dbReference type="InterPro" id="IPR050313">
    <property type="entry name" value="Carb_Metab_HTH_regulators"/>
</dbReference>
<evidence type="ECO:0000256" key="3">
    <source>
        <dbReference type="ARBA" id="ARBA00023125"/>
    </source>
</evidence>
<dbReference type="Proteomes" id="UP000225379">
    <property type="component" value="Unassembled WGS sequence"/>
</dbReference>
<keyword evidence="1" id="KW-0678">Repressor</keyword>
<dbReference type="PANTHER" id="PTHR30363:SF4">
    <property type="entry name" value="GLYCEROL-3-PHOSPHATE REGULON REPRESSOR"/>
    <property type="match status" value="1"/>
</dbReference>
<dbReference type="InterPro" id="IPR001034">
    <property type="entry name" value="DeoR_HTH"/>
</dbReference>
<feature type="domain" description="HTH deoR-type" evidence="5">
    <location>
        <begin position="14"/>
        <end position="69"/>
    </location>
</feature>
<dbReference type="SUPFAM" id="SSF100950">
    <property type="entry name" value="NagB/RpiA/CoA transferase-like"/>
    <property type="match status" value="1"/>
</dbReference>
<reference evidence="7" key="1">
    <citation type="submission" date="2017-10" db="EMBL/GenBank/DDBJ databases">
        <authorList>
            <person name="Kravchenko I.K."/>
            <person name="Grouzdev D.S."/>
        </authorList>
    </citation>
    <scope>NUCLEOTIDE SEQUENCE [LARGE SCALE GENOMIC DNA]</scope>
    <source>
        <strain evidence="7">B2</strain>
    </source>
</reference>
<protein>
    <submittedName>
        <fullName evidence="6">Transcriptional regulator</fullName>
    </submittedName>
</protein>
<dbReference type="InterPro" id="IPR037171">
    <property type="entry name" value="NagB/RpiA_transferase-like"/>
</dbReference>
<gene>
    <name evidence="6" type="ORF">CRT60_11905</name>
</gene>
<dbReference type="GO" id="GO:0003677">
    <property type="term" value="F:DNA binding"/>
    <property type="evidence" value="ECO:0007669"/>
    <property type="project" value="UniProtKB-KW"/>
</dbReference>
<dbReference type="InterPro" id="IPR018356">
    <property type="entry name" value="Tscrpt_reg_HTH_DeoR_CS"/>
</dbReference>
<evidence type="ECO:0000259" key="5">
    <source>
        <dbReference type="PROSITE" id="PS51000"/>
    </source>
</evidence>
<organism evidence="6 7">
    <name type="scientific">Azospirillum palustre</name>
    <dbReference type="NCBI Taxonomy" id="2044885"/>
    <lineage>
        <taxon>Bacteria</taxon>
        <taxon>Pseudomonadati</taxon>
        <taxon>Pseudomonadota</taxon>
        <taxon>Alphaproteobacteria</taxon>
        <taxon>Rhodospirillales</taxon>
        <taxon>Azospirillaceae</taxon>
        <taxon>Azospirillum</taxon>
    </lineage>
</organism>
<evidence type="ECO:0000313" key="7">
    <source>
        <dbReference type="Proteomes" id="UP000225379"/>
    </source>
</evidence>